<dbReference type="EMBL" id="UGTH01000001">
    <property type="protein sequence ID" value="SUB75144.1"/>
    <property type="molecule type" value="Genomic_DNA"/>
</dbReference>
<dbReference type="InterPro" id="IPR032334">
    <property type="entry name" value="GramPos_pilinBB"/>
</dbReference>
<dbReference type="InterPro" id="IPR041033">
    <property type="entry name" value="SpaA_PFL_dom_1"/>
</dbReference>
<accession>A0A379DB06</accession>
<dbReference type="Pfam" id="PF17802">
    <property type="entry name" value="SpaA"/>
    <property type="match status" value="1"/>
</dbReference>
<sequence length="499" mass="54899">MGKLKKLMGLMLTLLMIISTVNPTFAQGTSSLTVENTGKTPHKFELYQIFKGEVSNGENGKLKLSNIEWGNGVKDTKNISFSGKSTASEIANSLTGDNVEQFAKEISTKLQSEVESELVQPNNSHKFDNLEAGYYLVKDVDASQDAKDKENGAYTLYLLKVVGTVTARTKLDVPTVTKHVKDINDSEDKDYKDWAKTADHDIGDKVPFKLTGTLPSNFDKYETYKYVFHDEMSTGLTFDQESVKVLVGDKEIKTDFKVATTTNGFTVTFDNLKNVSGVTKDSVITVEYTATLNERAVIGSKGNPNEVYLEYSNNPNKGGDGTGKTPKDKVIVFTYKVIVNKVQPGDTENTTKPLAGAEFKLEKKMEDGKWKEITRLTKEADTKFTFKGLDDGQYKLTETKTPEGFNTIKPIEFNVVASHDDDSLTLTDLNGKLIEGIVNLVMAANKEEGSLSTDIVNKQGPELPETGGMGTKIIYTVGTALVLGGVIYLVTKRKLSINR</sequence>
<keyword evidence="1" id="KW-1133">Transmembrane helix</keyword>
<protein>
    <submittedName>
        <fullName evidence="5">T6 antigen</fullName>
    </submittedName>
</protein>
<proteinExistence type="predicted"/>
<dbReference type="Proteomes" id="UP000254777">
    <property type="component" value="Unassembled WGS sequence"/>
</dbReference>
<dbReference type="InterPro" id="IPR026466">
    <property type="entry name" value="Fim_isopep_form_D2_dom"/>
</dbReference>
<evidence type="ECO:0000256" key="1">
    <source>
        <dbReference type="SAM" id="Phobius"/>
    </source>
</evidence>
<dbReference type="AlphaFoldDB" id="A0A379DB06"/>
<gene>
    <name evidence="5" type="primary">tee6_1</name>
    <name evidence="5" type="ORF">NCTC11088_00930</name>
</gene>
<dbReference type="Pfam" id="PF16569">
    <property type="entry name" value="GramPos_pilinBB"/>
    <property type="match status" value="1"/>
</dbReference>
<dbReference type="NCBIfam" id="TIGR04226">
    <property type="entry name" value="RrgB_K2N_iso_D2"/>
    <property type="match status" value="1"/>
</dbReference>
<dbReference type="Gene3D" id="2.60.40.10">
    <property type="entry name" value="Immunoglobulins"/>
    <property type="match status" value="1"/>
</dbReference>
<keyword evidence="2" id="KW-0732">Signal</keyword>
<keyword evidence="1" id="KW-0812">Transmembrane</keyword>
<organism evidence="5 6">
    <name type="scientific">Peptoniphilus indolicus</name>
    <dbReference type="NCBI Taxonomy" id="33030"/>
    <lineage>
        <taxon>Bacteria</taxon>
        <taxon>Bacillati</taxon>
        <taxon>Bacillota</taxon>
        <taxon>Tissierellia</taxon>
        <taxon>Tissierellales</taxon>
        <taxon>Peptoniphilaceae</taxon>
        <taxon>Peptoniphilus</taxon>
    </lineage>
</organism>
<reference evidence="5 6" key="1">
    <citation type="submission" date="2018-06" db="EMBL/GenBank/DDBJ databases">
        <authorList>
            <consortium name="Pathogen Informatics"/>
            <person name="Doyle S."/>
        </authorList>
    </citation>
    <scope>NUCLEOTIDE SEQUENCE [LARGE SCALE GENOMIC DNA]</scope>
    <source>
        <strain evidence="5 6">NCTC11088</strain>
    </source>
</reference>
<dbReference type="Gene3D" id="2.60.40.740">
    <property type="match status" value="1"/>
</dbReference>
<feature type="chain" id="PRO_5016690812" evidence="2">
    <location>
        <begin position="27"/>
        <end position="499"/>
    </location>
</feature>
<evidence type="ECO:0000313" key="6">
    <source>
        <dbReference type="Proteomes" id="UP000254777"/>
    </source>
</evidence>
<keyword evidence="1" id="KW-0472">Membrane</keyword>
<evidence type="ECO:0000313" key="5">
    <source>
        <dbReference type="EMBL" id="SUB75144.1"/>
    </source>
</evidence>
<feature type="signal peptide" evidence="2">
    <location>
        <begin position="1"/>
        <end position="26"/>
    </location>
</feature>
<dbReference type="NCBIfam" id="TIGR01167">
    <property type="entry name" value="LPXTG_anchor"/>
    <property type="match status" value="1"/>
</dbReference>
<feature type="transmembrane region" description="Helical" evidence="1">
    <location>
        <begin position="473"/>
        <end position="491"/>
    </location>
</feature>
<dbReference type="InterPro" id="IPR013783">
    <property type="entry name" value="Ig-like_fold"/>
</dbReference>
<feature type="domain" description="Gram-positive pilin backbone subunit 2 Cna-B-like" evidence="3">
    <location>
        <begin position="202"/>
        <end position="315"/>
    </location>
</feature>
<evidence type="ECO:0000256" key="2">
    <source>
        <dbReference type="SAM" id="SignalP"/>
    </source>
</evidence>
<feature type="domain" description="SpaA-like prealbumin fold" evidence="4">
    <location>
        <begin position="348"/>
        <end position="427"/>
    </location>
</feature>
<evidence type="ECO:0000259" key="3">
    <source>
        <dbReference type="Pfam" id="PF16569"/>
    </source>
</evidence>
<name>A0A379DB06_9FIRM</name>
<dbReference type="RefSeq" id="WP_004820465.1">
    <property type="nucleotide sequence ID" value="NZ_UGTH01000001.1"/>
</dbReference>
<evidence type="ECO:0000259" key="4">
    <source>
        <dbReference type="Pfam" id="PF17802"/>
    </source>
</evidence>